<dbReference type="Proteomes" id="UP000177263">
    <property type="component" value="Unassembled WGS sequence"/>
</dbReference>
<accession>A0A1F7YTW3</accession>
<dbReference type="Pfam" id="PF09903">
    <property type="entry name" value="DUF2130"/>
    <property type="match status" value="1"/>
</dbReference>
<evidence type="ECO:0000313" key="1">
    <source>
        <dbReference type="EMBL" id="OGM30108.1"/>
    </source>
</evidence>
<sequence length="165" mass="19034">MLRDQDISHAEFAVIVTHALKEGKSKFFIEENIIVIDPLGLLDMAVLLRNSLVEMHKLKLTKEEVKEKGVQILRYMQSGEFRNSMVDTIEKSRKAYEILVGEVKDYQKTWTERIKLYYAIHENIQGVRRSIGEIVTGGTVELEKYDFMQLEGSELLKLKSGNNTI</sequence>
<evidence type="ECO:0000313" key="2">
    <source>
        <dbReference type="Proteomes" id="UP000177263"/>
    </source>
</evidence>
<gene>
    <name evidence="1" type="ORF">A2801_03850</name>
</gene>
<dbReference type="EMBL" id="MGGM01000004">
    <property type="protein sequence ID" value="OGM30108.1"/>
    <property type="molecule type" value="Genomic_DNA"/>
</dbReference>
<name>A0A1F7YTW3_9BACT</name>
<protein>
    <submittedName>
        <fullName evidence="1">Uncharacterized protein</fullName>
    </submittedName>
</protein>
<dbReference type="InterPro" id="IPR019219">
    <property type="entry name" value="DUF2130"/>
</dbReference>
<dbReference type="AlphaFoldDB" id="A0A1F7YTW3"/>
<organism evidence="1 2">
    <name type="scientific">Candidatus Woesebacteria bacterium RIFCSPHIGHO2_01_FULL_41_10</name>
    <dbReference type="NCBI Taxonomy" id="1802500"/>
    <lineage>
        <taxon>Bacteria</taxon>
        <taxon>Candidatus Woeseibacteriota</taxon>
    </lineage>
</organism>
<proteinExistence type="predicted"/>
<comment type="caution">
    <text evidence="1">The sequence shown here is derived from an EMBL/GenBank/DDBJ whole genome shotgun (WGS) entry which is preliminary data.</text>
</comment>
<reference evidence="1 2" key="1">
    <citation type="journal article" date="2016" name="Nat. Commun.">
        <title>Thousands of microbial genomes shed light on interconnected biogeochemical processes in an aquifer system.</title>
        <authorList>
            <person name="Anantharaman K."/>
            <person name="Brown C.T."/>
            <person name="Hug L.A."/>
            <person name="Sharon I."/>
            <person name="Castelle C.J."/>
            <person name="Probst A.J."/>
            <person name="Thomas B.C."/>
            <person name="Singh A."/>
            <person name="Wilkins M.J."/>
            <person name="Karaoz U."/>
            <person name="Brodie E.L."/>
            <person name="Williams K.H."/>
            <person name="Hubbard S.S."/>
            <person name="Banfield J.F."/>
        </authorList>
    </citation>
    <scope>NUCLEOTIDE SEQUENCE [LARGE SCALE GENOMIC DNA]</scope>
</reference>